<name>A0A0F9F5M2_9ZZZZ</name>
<dbReference type="CDD" id="cd01700">
    <property type="entry name" value="PolY_Pol_V_umuC"/>
    <property type="match status" value="1"/>
</dbReference>
<dbReference type="Gene3D" id="1.10.150.20">
    <property type="entry name" value="5' to 3' exonuclease, C-terminal subdomain"/>
    <property type="match status" value="1"/>
</dbReference>
<dbReference type="PROSITE" id="PS50173">
    <property type="entry name" value="UMUC"/>
    <property type="match status" value="1"/>
</dbReference>
<dbReference type="GO" id="GO:0003887">
    <property type="term" value="F:DNA-directed DNA polymerase activity"/>
    <property type="evidence" value="ECO:0007669"/>
    <property type="project" value="TreeGrafter"/>
</dbReference>
<dbReference type="Pfam" id="PF00817">
    <property type="entry name" value="IMS"/>
    <property type="match status" value="1"/>
</dbReference>
<reference evidence="7" key="1">
    <citation type="journal article" date="2015" name="Nature">
        <title>Complex archaea that bridge the gap between prokaryotes and eukaryotes.</title>
        <authorList>
            <person name="Spang A."/>
            <person name="Saw J.H."/>
            <person name="Jorgensen S.L."/>
            <person name="Zaremba-Niedzwiedzka K."/>
            <person name="Martijn J."/>
            <person name="Lind A.E."/>
            <person name="van Eijk R."/>
            <person name="Schleper C."/>
            <person name="Guy L."/>
            <person name="Ettema T.J."/>
        </authorList>
    </citation>
    <scope>NUCLEOTIDE SEQUENCE</scope>
</reference>
<accession>A0A0F9F5M2</accession>
<gene>
    <name evidence="7" type="ORF">LCGC14_1991750</name>
</gene>
<dbReference type="AlphaFoldDB" id="A0A0F9F5M2"/>
<evidence type="ECO:0000259" key="6">
    <source>
        <dbReference type="PROSITE" id="PS50173"/>
    </source>
</evidence>
<evidence type="ECO:0000256" key="5">
    <source>
        <dbReference type="ARBA" id="ARBA00023236"/>
    </source>
</evidence>
<evidence type="ECO:0000256" key="4">
    <source>
        <dbReference type="ARBA" id="ARBA00023204"/>
    </source>
</evidence>
<dbReference type="EMBL" id="LAZR01022477">
    <property type="protein sequence ID" value="KKL81739.1"/>
    <property type="molecule type" value="Genomic_DNA"/>
</dbReference>
<dbReference type="GO" id="GO:0042276">
    <property type="term" value="P:error-prone translesion synthesis"/>
    <property type="evidence" value="ECO:0007669"/>
    <property type="project" value="TreeGrafter"/>
</dbReference>
<dbReference type="InterPro" id="IPR025188">
    <property type="entry name" value="DUF4113"/>
</dbReference>
<dbReference type="GO" id="GO:0009432">
    <property type="term" value="P:SOS response"/>
    <property type="evidence" value="ECO:0007669"/>
    <property type="project" value="UniProtKB-KW"/>
</dbReference>
<dbReference type="InterPro" id="IPR001126">
    <property type="entry name" value="UmuC"/>
</dbReference>
<evidence type="ECO:0000256" key="3">
    <source>
        <dbReference type="ARBA" id="ARBA00023199"/>
    </source>
</evidence>
<dbReference type="GO" id="GO:0006281">
    <property type="term" value="P:DNA repair"/>
    <property type="evidence" value="ECO:0007669"/>
    <property type="project" value="UniProtKB-KW"/>
</dbReference>
<dbReference type="GO" id="GO:0005829">
    <property type="term" value="C:cytosol"/>
    <property type="evidence" value="ECO:0007669"/>
    <property type="project" value="TreeGrafter"/>
</dbReference>
<dbReference type="InterPro" id="IPR024728">
    <property type="entry name" value="PolY_HhH_motif"/>
</dbReference>
<keyword evidence="5" id="KW-0742">SOS response</keyword>
<dbReference type="Gene3D" id="3.40.1170.60">
    <property type="match status" value="1"/>
</dbReference>
<dbReference type="Pfam" id="PF13438">
    <property type="entry name" value="DUF4113"/>
    <property type="match status" value="1"/>
</dbReference>
<evidence type="ECO:0000313" key="7">
    <source>
        <dbReference type="EMBL" id="KKL81739.1"/>
    </source>
</evidence>
<proteinExistence type="inferred from homology"/>
<keyword evidence="3" id="KW-0741">SOS mutagenesis</keyword>
<dbReference type="PANTHER" id="PTHR11076">
    <property type="entry name" value="DNA REPAIR POLYMERASE UMUC / TRANSFERASE FAMILY MEMBER"/>
    <property type="match status" value="1"/>
</dbReference>
<evidence type="ECO:0000256" key="2">
    <source>
        <dbReference type="ARBA" id="ARBA00022763"/>
    </source>
</evidence>
<sequence>MFALVDCNNFYASCEKIFNPKLKNEAVVVLSNNDGCVIARSKEAKKLDIKMGAPIFEYKELIKKKIIHIFSSNFTLYGDMSQRVMKTLESFLFPMEIYSIDEAFLDLYSANLTGKRDLLNLANNIKEKVYKWTGVEVSVGIAKTKTLAKVAAHIAKKNRGYFVLTEKNDIENILKKTALDDIWGIGHRLKKRLYKLGVYSGYDLAMKDSSYIQKYLSVNVHKTALELNQIKCFESEKTPPSKQSICSSRSFAKKIENLEDLEKAISSFISIAAKKLRNQKMHTNFISVFITTSFHSKDPFYSNSCQIILSNPTSYTPDLITYAKKGLKKIFKKDFLYKKAGIILSDFTDETFSQRDFFSKLNEKNKDVLMKVIDKINLKADKKAVFFAAERIDTKYKSSSQMRSFKYTTSWDELLSVK</sequence>
<keyword evidence="2" id="KW-0227">DNA damage</keyword>
<feature type="domain" description="UmuC" evidence="6">
    <location>
        <begin position="2"/>
        <end position="186"/>
    </location>
</feature>
<dbReference type="InterPro" id="IPR017961">
    <property type="entry name" value="DNA_pol_Y-fam_little_finger"/>
</dbReference>
<comment type="similarity">
    <text evidence="1">Belongs to the DNA polymerase type-Y family.</text>
</comment>
<dbReference type="SUPFAM" id="SSF56672">
    <property type="entry name" value="DNA/RNA polymerases"/>
    <property type="match status" value="1"/>
</dbReference>
<dbReference type="InterPro" id="IPR043502">
    <property type="entry name" value="DNA/RNA_pol_sf"/>
</dbReference>
<organism evidence="7">
    <name type="scientific">marine sediment metagenome</name>
    <dbReference type="NCBI Taxonomy" id="412755"/>
    <lineage>
        <taxon>unclassified sequences</taxon>
        <taxon>metagenomes</taxon>
        <taxon>ecological metagenomes</taxon>
    </lineage>
</organism>
<dbReference type="Pfam" id="PF11799">
    <property type="entry name" value="IMS_C"/>
    <property type="match status" value="1"/>
</dbReference>
<evidence type="ECO:0000256" key="1">
    <source>
        <dbReference type="ARBA" id="ARBA00010945"/>
    </source>
</evidence>
<dbReference type="PANTHER" id="PTHR11076:SF34">
    <property type="entry name" value="PROTEIN UMUC"/>
    <property type="match status" value="1"/>
</dbReference>
<dbReference type="Gene3D" id="3.30.70.270">
    <property type="match status" value="1"/>
</dbReference>
<comment type="caution">
    <text evidence="7">The sequence shown here is derived from an EMBL/GenBank/DDBJ whole genome shotgun (WGS) entry which is preliminary data.</text>
</comment>
<protein>
    <recommendedName>
        <fullName evidence="6">UmuC domain-containing protein</fullName>
    </recommendedName>
</protein>
<dbReference type="InterPro" id="IPR050116">
    <property type="entry name" value="DNA_polymerase-Y"/>
</dbReference>
<keyword evidence="4" id="KW-0234">DNA repair</keyword>
<dbReference type="Pfam" id="PF11798">
    <property type="entry name" value="IMS_HHH"/>
    <property type="match status" value="1"/>
</dbReference>
<dbReference type="InterPro" id="IPR043128">
    <property type="entry name" value="Rev_trsase/Diguanyl_cyclase"/>
</dbReference>
<dbReference type="GO" id="GO:0003684">
    <property type="term" value="F:damaged DNA binding"/>
    <property type="evidence" value="ECO:0007669"/>
    <property type="project" value="InterPro"/>
</dbReference>